<dbReference type="PANTHER" id="PTHR43047:SF72">
    <property type="entry name" value="OSMOSENSING HISTIDINE PROTEIN KINASE SLN1"/>
    <property type="match status" value="1"/>
</dbReference>
<dbReference type="EMBL" id="CP159837">
    <property type="protein sequence ID" value="XCM38486.1"/>
    <property type="molecule type" value="Genomic_DNA"/>
</dbReference>
<protein>
    <recommendedName>
        <fullName evidence="13">Circadian input-output histidine kinase CikA</fullName>
        <ecNumber evidence="4">2.7.13.3</ecNumber>
    </recommendedName>
</protein>
<keyword evidence="12" id="KW-0131">Cell cycle</keyword>
<evidence type="ECO:0000259" key="17">
    <source>
        <dbReference type="PROSITE" id="PS50110"/>
    </source>
</evidence>
<dbReference type="CDD" id="cd16922">
    <property type="entry name" value="HATPase_EvgS-ArcB-TorS-like"/>
    <property type="match status" value="1"/>
</dbReference>
<dbReference type="PROSITE" id="PS50110">
    <property type="entry name" value="RESPONSE_REGULATORY"/>
    <property type="match status" value="2"/>
</dbReference>
<keyword evidence="7" id="KW-0547">Nucleotide-binding</keyword>
<feature type="modified residue" description="4-aspartylphosphate" evidence="14">
    <location>
        <position position="602"/>
    </location>
</feature>
<comment type="similarity">
    <text evidence="3">In the N-terminal section; belongs to the phytochrome family.</text>
</comment>
<dbReference type="InterPro" id="IPR000014">
    <property type="entry name" value="PAS"/>
</dbReference>
<dbReference type="CDD" id="cd19920">
    <property type="entry name" value="REC_PA4781-like"/>
    <property type="match status" value="1"/>
</dbReference>
<dbReference type="Gene3D" id="3.30.450.20">
    <property type="entry name" value="PAS domain"/>
    <property type="match status" value="1"/>
</dbReference>
<feature type="domain" description="Response regulatory" evidence="17">
    <location>
        <begin position="13"/>
        <end position="129"/>
    </location>
</feature>
<dbReference type="InterPro" id="IPR005467">
    <property type="entry name" value="His_kinase_dom"/>
</dbReference>
<evidence type="ECO:0000256" key="3">
    <source>
        <dbReference type="ARBA" id="ARBA00006402"/>
    </source>
</evidence>
<dbReference type="Pfam" id="PF00072">
    <property type="entry name" value="Response_reg"/>
    <property type="match status" value="2"/>
</dbReference>
<dbReference type="PROSITE" id="PS50113">
    <property type="entry name" value="PAC"/>
    <property type="match status" value="1"/>
</dbReference>
<evidence type="ECO:0000256" key="11">
    <source>
        <dbReference type="ARBA" id="ARBA00023136"/>
    </source>
</evidence>
<dbReference type="SUPFAM" id="SSF55874">
    <property type="entry name" value="ATPase domain of HSP90 chaperone/DNA topoisomerase II/histidine kinase"/>
    <property type="match status" value="1"/>
</dbReference>
<dbReference type="Pfam" id="PF08447">
    <property type="entry name" value="PAS_3"/>
    <property type="match status" value="1"/>
</dbReference>
<dbReference type="PANTHER" id="PTHR43047">
    <property type="entry name" value="TWO-COMPONENT HISTIDINE PROTEIN KINASE"/>
    <property type="match status" value="1"/>
</dbReference>
<dbReference type="Pfam" id="PF02518">
    <property type="entry name" value="HATPase_c"/>
    <property type="match status" value="1"/>
</dbReference>
<feature type="domain" description="PAS" evidence="18">
    <location>
        <begin position="155"/>
        <end position="210"/>
    </location>
</feature>
<evidence type="ECO:0000259" key="18">
    <source>
        <dbReference type="PROSITE" id="PS50112"/>
    </source>
</evidence>
<evidence type="ECO:0000256" key="7">
    <source>
        <dbReference type="ARBA" id="ARBA00022741"/>
    </source>
</evidence>
<dbReference type="SMART" id="SM00388">
    <property type="entry name" value="HisKA"/>
    <property type="match status" value="1"/>
</dbReference>
<dbReference type="InterPro" id="IPR035965">
    <property type="entry name" value="PAS-like_dom_sf"/>
</dbReference>
<evidence type="ECO:0000259" key="16">
    <source>
        <dbReference type="PROSITE" id="PS50109"/>
    </source>
</evidence>
<dbReference type="GO" id="GO:0005886">
    <property type="term" value="C:plasma membrane"/>
    <property type="evidence" value="ECO:0007669"/>
    <property type="project" value="TreeGrafter"/>
</dbReference>
<dbReference type="NCBIfam" id="TIGR00229">
    <property type="entry name" value="sensory_box"/>
    <property type="match status" value="1"/>
</dbReference>
<dbReference type="Gene3D" id="3.40.50.2300">
    <property type="match status" value="2"/>
</dbReference>
<feature type="domain" description="Response regulatory" evidence="17">
    <location>
        <begin position="553"/>
        <end position="668"/>
    </location>
</feature>
<feature type="coiled-coil region" evidence="15">
    <location>
        <begin position="124"/>
        <end position="158"/>
    </location>
</feature>
<dbReference type="InterPro" id="IPR003594">
    <property type="entry name" value="HATPase_dom"/>
</dbReference>
<accession>A0AAU8JI44</accession>
<evidence type="ECO:0000256" key="10">
    <source>
        <dbReference type="ARBA" id="ARBA00023012"/>
    </source>
</evidence>
<dbReference type="PRINTS" id="PR00344">
    <property type="entry name" value="BCTRLSENSOR"/>
</dbReference>
<feature type="modified residue" description="4-aspartylphosphate" evidence="14">
    <location>
        <position position="62"/>
    </location>
</feature>
<evidence type="ECO:0000256" key="13">
    <source>
        <dbReference type="ARBA" id="ARBA00074306"/>
    </source>
</evidence>
<dbReference type="InterPro" id="IPR036097">
    <property type="entry name" value="HisK_dim/P_sf"/>
</dbReference>
<keyword evidence="6" id="KW-0808">Transferase</keyword>
<dbReference type="InterPro" id="IPR004358">
    <property type="entry name" value="Sig_transdc_His_kin-like_C"/>
</dbReference>
<evidence type="ECO:0000256" key="12">
    <source>
        <dbReference type="ARBA" id="ARBA00023306"/>
    </source>
</evidence>
<dbReference type="PROSITE" id="PS50109">
    <property type="entry name" value="HIS_KIN"/>
    <property type="match status" value="1"/>
</dbReference>
<dbReference type="InterPro" id="IPR011006">
    <property type="entry name" value="CheY-like_superfamily"/>
</dbReference>
<organism evidence="20">
    <name type="scientific">Planktothricoides raciborskii GIHE-MW2</name>
    <dbReference type="NCBI Taxonomy" id="2792601"/>
    <lineage>
        <taxon>Bacteria</taxon>
        <taxon>Bacillati</taxon>
        <taxon>Cyanobacteriota</taxon>
        <taxon>Cyanophyceae</taxon>
        <taxon>Oscillatoriophycideae</taxon>
        <taxon>Oscillatoriales</taxon>
        <taxon>Oscillatoriaceae</taxon>
        <taxon>Planktothricoides</taxon>
    </lineage>
</organism>
<dbReference type="FunFam" id="1.10.287.130:FF:000038">
    <property type="entry name" value="Sensory transduction histidine kinase"/>
    <property type="match status" value="1"/>
</dbReference>
<proteinExistence type="inferred from homology"/>
<evidence type="ECO:0000256" key="14">
    <source>
        <dbReference type="PROSITE-ProRule" id="PRU00169"/>
    </source>
</evidence>
<dbReference type="FunFam" id="3.30.565.10:FF:000010">
    <property type="entry name" value="Sensor histidine kinase RcsC"/>
    <property type="match status" value="1"/>
</dbReference>
<dbReference type="GO" id="GO:0000155">
    <property type="term" value="F:phosphorelay sensor kinase activity"/>
    <property type="evidence" value="ECO:0007669"/>
    <property type="project" value="InterPro"/>
</dbReference>
<dbReference type="SMART" id="SM00448">
    <property type="entry name" value="REC"/>
    <property type="match status" value="2"/>
</dbReference>
<keyword evidence="8" id="KW-0418">Kinase</keyword>
<dbReference type="InterPro" id="IPR003661">
    <property type="entry name" value="HisK_dim/P_dom"/>
</dbReference>
<dbReference type="InterPro" id="IPR000700">
    <property type="entry name" value="PAS-assoc_C"/>
</dbReference>
<keyword evidence="9" id="KW-0067">ATP-binding</keyword>
<sequence>MTINLAESKHQINILLVDDNLENLRLLIQMLSKRGYKVRPANQSSLALSVARTTAPDLILLDIMMPEINGYEVCQQLKSDPNTQEIPIIFLSALDEPIDKIKAFTVGGADYITKPFQIEEAIARIEHQLTLKHLKEKLNQEKTQLEEEIKQREQSERLFRNIFENAAVGMCLVELSGNLLKVNASLGEMLGYSAAEFLQLNAKDITHPDDLNLDASDLQKLQLGTISNYDIEKRLIHKNKSIIWAWLSVSLMRNAEDQPLYLIWQIQNLTQRKEMEDDLKKAKIAADDANRAKSEFLANMSHEIRTPLNAILGFSELLQSLVNEEKFGSYLRGIISSGKNLQRLIEDILDLSKIEAGKLELNYENVNLVNLMNEIRNMFSKSAEEKGLSLIFELDESGPSVIVFDEFRLQQILVNLIGNAIKFTEAGTVKVQMLNSPSQSAQFASEYAHVFDLTVIVEDTGIGINPSQQTEIFKAFRQSAGQNVREYGGTGLGLTITQRLTELLGGTIKISSQLGKGSQFSLHFPQVVGVELFNQAIAPGEETLDLNCFPPLNILVVDDVLSNRILIQGYFDNTIHHVWLAEDGTQALEMVEASCPDLIFLDLRMPNLDGEEVAKMLKSNPDTQGIPIIFLSAAIFEIQKKHMSSLCNGFLSKPVSRHELIMTMNKIFPTTMKFPGNTPESWVIDAPEKFLSSTAITLSKSNGTKLLFPLDQDSEFSGSETSERFRELANILKELEAEVWHNLHKKMIWQEIYHFIDRLQSLALEYQSKTLLVYTEKLAALYNEFEIERLEASIYLFPEVIQAIAPQDSSQPNSP</sequence>
<dbReference type="Pfam" id="PF00512">
    <property type="entry name" value="HisKA"/>
    <property type="match status" value="1"/>
</dbReference>
<dbReference type="PROSITE" id="PS50112">
    <property type="entry name" value="PAS"/>
    <property type="match status" value="1"/>
</dbReference>
<dbReference type="SMART" id="SM00086">
    <property type="entry name" value="PAC"/>
    <property type="match status" value="1"/>
</dbReference>
<dbReference type="SUPFAM" id="SSF55785">
    <property type="entry name" value="PYP-like sensor domain (PAS domain)"/>
    <property type="match status" value="1"/>
</dbReference>
<dbReference type="CDD" id="cd00130">
    <property type="entry name" value="PAS"/>
    <property type="match status" value="1"/>
</dbReference>
<dbReference type="GO" id="GO:0009927">
    <property type="term" value="F:histidine phosphotransfer kinase activity"/>
    <property type="evidence" value="ECO:0007669"/>
    <property type="project" value="TreeGrafter"/>
</dbReference>
<dbReference type="InterPro" id="IPR013655">
    <property type="entry name" value="PAS_fold_3"/>
</dbReference>
<comment type="catalytic activity">
    <reaction evidence="1">
        <text>ATP + protein L-histidine = ADP + protein N-phospho-L-histidine.</text>
        <dbReference type="EC" id="2.7.13.3"/>
    </reaction>
</comment>
<dbReference type="InterPro" id="IPR001610">
    <property type="entry name" value="PAC"/>
</dbReference>
<dbReference type="Gene3D" id="1.10.287.130">
    <property type="match status" value="1"/>
</dbReference>
<comment type="subcellular location">
    <subcellularLocation>
        <location evidence="2">Membrane</location>
    </subcellularLocation>
</comment>
<evidence type="ECO:0000256" key="6">
    <source>
        <dbReference type="ARBA" id="ARBA00022679"/>
    </source>
</evidence>
<name>A0AAU8JI44_9CYAN</name>
<feature type="domain" description="Histidine kinase" evidence="16">
    <location>
        <begin position="299"/>
        <end position="528"/>
    </location>
</feature>
<reference evidence="20" key="1">
    <citation type="submission" date="2024-07" db="EMBL/GenBank/DDBJ databases">
        <authorList>
            <person name="Kim Y.J."/>
            <person name="Jeong J.Y."/>
        </authorList>
    </citation>
    <scope>NUCLEOTIDE SEQUENCE</scope>
    <source>
        <strain evidence="20">GIHE-MW2</strain>
    </source>
</reference>
<evidence type="ECO:0000256" key="8">
    <source>
        <dbReference type="ARBA" id="ARBA00022777"/>
    </source>
</evidence>
<dbReference type="InterPro" id="IPR036890">
    <property type="entry name" value="HATPase_C_sf"/>
</dbReference>
<dbReference type="SUPFAM" id="SSF52172">
    <property type="entry name" value="CheY-like"/>
    <property type="match status" value="2"/>
</dbReference>
<keyword evidence="15" id="KW-0175">Coiled coil</keyword>
<keyword evidence="5 14" id="KW-0597">Phosphoprotein</keyword>
<dbReference type="SUPFAM" id="SSF47384">
    <property type="entry name" value="Homodimeric domain of signal transducing histidine kinase"/>
    <property type="match status" value="1"/>
</dbReference>
<keyword evidence="10" id="KW-0902">Two-component regulatory system</keyword>
<keyword evidence="11" id="KW-0472">Membrane</keyword>
<evidence type="ECO:0000256" key="1">
    <source>
        <dbReference type="ARBA" id="ARBA00000085"/>
    </source>
</evidence>
<dbReference type="Gene3D" id="3.30.565.10">
    <property type="entry name" value="Histidine kinase-like ATPase, C-terminal domain"/>
    <property type="match status" value="1"/>
</dbReference>
<dbReference type="SMART" id="SM00387">
    <property type="entry name" value="HATPase_c"/>
    <property type="match status" value="1"/>
</dbReference>
<dbReference type="SMART" id="SM00091">
    <property type="entry name" value="PAS"/>
    <property type="match status" value="1"/>
</dbReference>
<dbReference type="EC" id="2.7.13.3" evidence="4"/>
<evidence type="ECO:0000259" key="19">
    <source>
        <dbReference type="PROSITE" id="PS50113"/>
    </source>
</evidence>
<evidence type="ECO:0000256" key="9">
    <source>
        <dbReference type="ARBA" id="ARBA00022840"/>
    </source>
</evidence>
<dbReference type="RefSeq" id="WP_054466747.1">
    <property type="nucleotide sequence ID" value="NZ_CP159837.1"/>
</dbReference>
<dbReference type="AlphaFoldDB" id="A0AAU8JI44"/>
<dbReference type="InterPro" id="IPR001789">
    <property type="entry name" value="Sig_transdc_resp-reg_receiver"/>
</dbReference>
<evidence type="ECO:0000256" key="15">
    <source>
        <dbReference type="SAM" id="Coils"/>
    </source>
</evidence>
<evidence type="ECO:0000313" key="20">
    <source>
        <dbReference type="EMBL" id="XCM38486.1"/>
    </source>
</evidence>
<dbReference type="GO" id="GO:0005524">
    <property type="term" value="F:ATP binding"/>
    <property type="evidence" value="ECO:0007669"/>
    <property type="project" value="UniProtKB-KW"/>
</dbReference>
<evidence type="ECO:0000256" key="2">
    <source>
        <dbReference type="ARBA" id="ARBA00004370"/>
    </source>
</evidence>
<evidence type="ECO:0000256" key="4">
    <source>
        <dbReference type="ARBA" id="ARBA00012438"/>
    </source>
</evidence>
<feature type="domain" description="PAC" evidence="19">
    <location>
        <begin position="229"/>
        <end position="281"/>
    </location>
</feature>
<dbReference type="CDD" id="cd00082">
    <property type="entry name" value="HisKA"/>
    <property type="match status" value="1"/>
</dbReference>
<evidence type="ECO:0000256" key="5">
    <source>
        <dbReference type="ARBA" id="ARBA00022553"/>
    </source>
</evidence>
<gene>
    <name evidence="20" type="ORF">ABWT76_001339</name>
</gene>